<proteinExistence type="predicted"/>
<evidence type="ECO:0000313" key="4">
    <source>
        <dbReference type="Proteomes" id="UP000765802"/>
    </source>
</evidence>
<comment type="caution">
    <text evidence="3">The sequence shown here is derived from an EMBL/GenBank/DDBJ whole genome shotgun (WGS) entry which is preliminary data.</text>
</comment>
<organism evidence="3 4">
    <name type="scientific">Flavihumibacter stibioxidans</name>
    <dbReference type="NCBI Taxonomy" id="1834163"/>
    <lineage>
        <taxon>Bacteria</taxon>
        <taxon>Pseudomonadati</taxon>
        <taxon>Bacteroidota</taxon>
        <taxon>Chitinophagia</taxon>
        <taxon>Chitinophagales</taxon>
        <taxon>Chitinophagaceae</taxon>
        <taxon>Flavihumibacter</taxon>
    </lineage>
</organism>
<reference evidence="3 4" key="1">
    <citation type="submission" date="2016-07" db="EMBL/GenBank/DDBJ databases">
        <title>Genome analysis of Flavihumibacter stibioxidans YS-17.</title>
        <authorList>
            <person name="Shi K."/>
            <person name="Han Y."/>
            <person name="Wang G."/>
        </authorList>
    </citation>
    <scope>NUCLEOTIDE SEQUENCE [LARGE SCALE GENOMIC DNA]</scope>
    <source>
        <strain evidence="3 4">YS-17</strain>
    </source>
</reference>
<dbReference type="PROSITE" id="PS51257">
    <property type="entry name" value="PROKAR_LIPOPROTEIN"/>
    <property type="match status" value="1"/>
</dbReference>
<gene>
    <name evidence="3" type="ORF">BC349_19260</name>
</gene>
<keyword evidence="1" id="KW-0732">Signal</keyword>
<keyword evidence="4" id="KW-1185">Reference proteome</keyword>
<feature type="chain" id="PRO_5047445251" description="Lipocalin-like domain-containing protein" evidence="1">
    <location>
        <begin position="19"/>
        <end position="153"/>
    </location>
</feature>
<evidence type="ECO:0000256" key="1">
    <source>
        <dbReference type="SAM" id="SignalP"/>
    </source>
</evidence>
<evidence type="ECO:0000313" key="3">
    <source>
        <dbReference type="EMBL" id="MBC6493199.1"/>
    </source>
</evidence>
<dbReference type="Proteomes" id="UP000765802">
    <property type="component" value="Unassembled WGS sequence"/>
</dbReference>
<accession>A0ABR7MEB4</accession>
<dbReference type="InterPro" id="IPR024311">
    <property type="entry name" value="Lipocalin-like"/>
</dbReference>
<protein>
    <recommendedName>
        <fullName evidence="2">Lipocalin-like domain-containing protein</fullName>
    </recommendedName>
</protein>
<feature type="domain" description="Lipocalin-like" evidence="2">
    <location>
        <begin position="39"/>
        <end position="131"/>
    </location>
</feature>
<evidence type="ECO:0000259" key="2">
    <source>
        <dbReference type="Pfam" id="PF13648"/>
    </source>
</evidence>
<name>A0ABR7MEB4_9BACT</name>
<sequence>MYKYLLLTGCLFSVLLSACSKNDDSPAKTKTELLTASLWKIASVGVDLDKNGTVDLPYSLETCEKDNTFKFNTNGTGISDEGPTKCDASDPQTEDFTWAFKSGETILYIAIPNSLISGDTVIKTLDNTKLEVYLDFTDPQSGANVRLHFTLTH</sequence>
<dbReference type="EMBL" id="MBUA01000032">
    <property type="protein sequence ID" value="MBC6493199.1"/>
    <property type="molecule type" value="Genomic_DNA"/>
</dbReference>
<dbReference type="Pfam" id="PF13648">
    <property type="entry name" value="Lipocalin_4"/>
    <property type="match status" value="1"/>
</dbReference>
<feature type="signal peptide" evidence="1">
    <location>
        <begin position="1"/>
        <end position="18"/>
    </location>
</feature>